<evidence type="ECO:0000259" key="18">
    <source>
        <dbReference type="PROSITE" id="PS51192"/>
    </source>
</evidence>
<dbReference type="SMART" id="SM00957">
    <property type="entry name" value="SecA_DEAD"/>
    <property type="match status" value="1"/>
</dbReference>
<dbReference type="EMBL" id="CAIZ01000122">
    <property type="protein sequence ID" value="CCH70120.1"/>
    <property type="molecule type" value="Genomic_DNA"/>
</dbReference>
<dbReference type="GO" id="GO:0031522">
    <property type="term" value="C:cell envelope Sec protein transport complex"/>
    <property type="evidence" value="ECO:0007669"/>
    <property type="project" value="UniProtKB-ARBA"/>
</dbReference>
<dbReference type="PROSITE" id="PS51196">
    <property type="entry name" value="SECA_MOTOR_DEAD"/>
    <property type="match status" value="1"/>
</dbReference>
<keyword evidence="13 15" id="KW-0472">Membrane</keyword>
<comment type="cofactor">
    <cofactor evidence="1">
        <name>Zn(2+)</name>
        <dbReference type="ChEBI" id="CHEBI:29105"/>
    </cofactor>
</comment>
<dbReference type="GO" id="GO:0046872">
    <property type="term" value="F:metal ion binding"/>
    <property type="evidence" value="ECO:0007669"/>
    <property type="project" value="UniProtKB-KW"/>
</dbReference>
<dbReference type="InterPro" id="IPR011115">
    <property type="entry name" value="SecA_DEAD"/>
</dbReference>
<dbReference type="InterPro" id="IPR000185">
    <property type="entry name" value="SecA"/>
</dbReference>
<dbReference type="Pfam" id="PF02810">
    <property type="entry name" value="SEC-C"/>
    <property type="match status" value="1"/>
</dbReference>
<feature type="region of interest" description="Disordered" evidence="17">
    <location>
        <begin position="864"/>
        <end position="891"/>
    </location>
</feature>
<dbReference type="GO" id="GO:0006605">
    <property type="term" value="P:protein targeting"/>
    <property type="evidence" value="ECO:0007669"/>
    <property type="project" value="UniProtKB-UniRule"/>
</dbReference>
<dbReference type="HAMAP" id="MF_01382">
    <property type="entry name" value="SecA"/>
    <property type="match status" value="1"/>
</dbReference>
<dbReference type="CDD" id="cd17928">
    <property type="entry name" value="DEXDc_SecA"/>
    <property type="match status" value="1"/>
</dbReference>
<dbReference type="InterPro" id="IPR036266">
    <property type="entry name" value="SecA_Wing/Scaffold_sf"/>
</dbReference>
<feature type="domain" description="SecA family profile" evidence="20">
    <location>
        <begin position="2"/>
        <end position="627"/>
    </location>
</feature>
<evidence type="ECO:0000256" key="4">
    <source>
        <dbReference type="ARBA" id="ARBA00022475"/>
    </source>
</evidence>
<sequence>MVKIVEKLLRAGEGRTVKRLENIAGQVNAIEEDFEKLSDAELRGETDKFKARLAAGETLDDLLPEAFAAVREASKRTLGKRHFDVQLMGGAALHQGKVAEMKTGEGKTLVATLPSYLNALTGKGVHVVTVNDYLAEYQSELVGRIHRALGLETGCILSSMTPEQRRVEYAKDITYGTNNEFGFDYLRDNMAWSPAELVQRGHNFAIVDEVDSILIDEARTPLIISGPADQPTKWYQEFARIAQRLERGEDGDPMRGIEPRGDYAVDEKKKTVGVLEKGIDKVEDYLGIDNLYESSNTPLIGYLNNAIKAKELFHRDKDYVVMNGEVLIVDEHTGRMLAGRRYNDGMHQAIEAKEGVQIQNENQTLATITLQNYFRMYAKLSGMTGTAQTEAAELNGIYKVDVVPIPTNRPMIRIDQPDLVYKSEVAKYDAVVDDIVQRHEKGQPVLVGTVSVEKSEYLSEQLRRRGVKHEVLNAKHHEREAAIVAEAGRKGAVTVATNMAGRGTDIMLGGNPEFRAVQDLKARGLDPQETPEDYEAAWDEAYAAAEKAVAAEHDEVRAAGGLYVLGTERHESRRIDNQLRGRAGRQGDPGESRFYLSLQDHLMRLFNAGMVERVMNTAGLAEDVPIESKMVSRSIQSAQTQVEAQNYEIRKNVLKYDDVLNRQRTVIYEERRRVLEGEDLQEQLRHFVNDVIEGYIDAETAEGYPEDWNLDRLWTALKGLYPISVTPEQLADAAGGLSGLSPERLKEEILSDAHHAYDAREAALGEEVMREVERRVMLSVLDRKWREHLYEMDYLQEGIGLRAMAQRDPLVEYQREGFLLWQAMNESVKEEAVGLLFHVEVQAEEAPAAPQPVHVSDMLSALAGAAGEESATHSDGTEPVAPSASGHGVKVTGAGLEAPKARNLHYSAPSESGGVEEHDEGPGGQGVQLTQEQLTKTPKNAPCPCGSGKKFKMCHGKAS</sequence>
<dbReference type="PROSITE" id="PS51192">
    <property type="entry name" value="HELICASE_ATP_BIND_1"/>
    <property type="match status" value="1"/>
</dbReference>
<dbReference type="Proteomes" id="UP000013167">
    <property type="component" value="Unassembled WGS sequence"/>
</dbReference>
<feature type="binding site" evidence="15">
    <location>
        <position position="86"/>
    </location>
    <ligand>
        <name>ATP</name>
        <dbReference type="ChEBI" id="CHEBI:30616"/>
    </ligand>
</feature>
<feature type="binding site" evidence="15">
    <location>
        <begin position="104"/>
        <end position="108"/>
    </location>
    <ligand>
        <name>ATP</name>
        <dbReference type="ChEBI" id="CHEBI:30616"/>
    </ligand>
</feature>
<dbReference type="InterPro" id="IPR011116">
    <property type="entry name" value="SecA_Wing/Scaffold"/>
</dbReference>
<dbReference type="InterPro" id="IPR001650">
    <property type="entry name" value="Helicase_C-like"/>
</dbReference>
<evidence type="ECO:0000256" key="8">
    <source>
        <dbReference type="ARBA" id="ARBA00022833"/>
    </source>
</evidence>
<dbReference type="PRINTS" id="PR00906">
    <property type="entry name" value="SECA"/>
</dbReference>
<dbReference type="GO" id="GO:0008564">
    <property type="term" value="F:protein-exporting ATPase activity"/>
    <property type="evidence" value="ECO:0007669"/>
    <property type="project" value="UniProtKB-EC"/>
</dbReference>
<dbReference type="PANTHER" id="PTHR30612">
    <property type="entry name" value="SECA INNER MEMBRANE COMPONENT OF SEC PROTEIN SECRETION SYSTEM"/>
    <property type="match status" value="1"/>
</dbReference>
<comment type="similarity">
    <text evidence="2 15 16">Belongs to the SecA family.</text>
</comment>
<dbReference type="InterPro" id="IPR027417">
    <property type="entry name" value="P-loop_NTPase"/>
</dbReference>
<dbReference type="InterPro" id="IPR020937">
    <property type="entry name" value="SecA_CS"/>
</dbReference>
<keyword evidence="4 15" id="KW-1003">Cell membrane</keyword>
<dbReference type="FunFam" id="3.40.50.300:FF:000113">
    <property type="entry name" value="Preprotein translocase subunit SecA"/>
    <property type="match status" value="1"/>
</dbReference>
<gene>
    <name evidence="15 21" type="primary">secA</name>
    <name evidence="21" type="ORF">BN10_520021</name>
</gene>
<dbReference type="FunFam" id="3.90.1440.10:FF:000002">
    <property type="entry name" value="Protein translocase subunit SecA"/>
    <property type="match status" value="1"/>
</dbReference>
<dbReference type="Pfam" id="PF07516">
    <property type="entry name" value="SecA_SW"/>
    <property type="match status" value="1"/>
</dbReference>
<keyword evidence="10 15" id="KW-0653">Protein transport</keyword>
<evidence type="ECO:0000256" key="11">
    <source>
        <dbReference type="ARBA" id="ARBA00022967"/>
    </source>
</evidence>
<dbReference type="NCBIfam" id="TIGR00963">
    <property type="entry name" value="secA"/>
    <property type="match status" value="1"/>
</dbReference>
<keyword evidence="3 15" id="KW-0813">Transport</keyword>
<evidence type="ECO:0000313" key="22">
    <source>
        <dbReference type="Proteomes" id="UP000013167"/>
    </source>
</evidence>
<feature type="domain" description="Helicase C-terminal" evidence="19">
    <location>
        <begin position="431"/>
        <end position="632"/>
    </location>
</feature>
<evidence type="ECO:0000256" key="5">
    <source>
        <dbReference type="ARBA" id="ARBA00022490"/>
    </source>
</evidence>
<keyword evidence="8" id="KW-0862">Zinc</keyword>
<evidence type="ECO:0000256" key="7">
    <source>
        <dbReference type="ARBA" id="ARBA00022741"/>
    </source>
</evidence>
<dbReference type="InterPro" id="IPR014018">
    <property type="entry name" value="SecA_motor_DEAD"/>
</dbReference>
<keyword evidence="12 15" id="KW-0811">Translocation</keyword>
<dbReference type="PROSITE" id="PS01312">
    <property type="entry name" value="SECA"/>
    <property type="match status" value="1"/>
</dbReference>
<dbReference type="Pfam" id="PF01043">
    <property type="entry name" value="SecA_PP_bind"/>
    <property type="match status" value="1"/>
</dbReference>
<evidence type="ECO:0000256" key="2">
    <source>
        <dbReference type="ARBA" id="ARBA00007650"/>
    </source>
</evidence>
<dbReference type="FunFam" id="3.40.50.300:FF:000334">
    <property type="entry name" value="Protein translocase subunit SecA"/>
    <property type="match status" value="1"/>
</dbReference>
<comment type="catalytic activity">
    <reaction evidence="14 15">
        <text>ATP + H2O + cellular proteinSide 1 = ADP + phosphate + cellular proteinSide 2.</text>
        <dbReference type="EC" id="7.4.2.8"/>
    </reaction>
</comment>
<dbReference type="SMART" id="SM00958">
    <property type="entry name" value="SecA_PP_bind"/>
    <property type="match status" value="1"/>
</dbReference>
<feature type="binding site" evidence="15">
    <location>
        <position position="505"/>
    </location>
    <ligand>
        <name>ATP</name>
        <dbReference type="ChEBI" id="CHEBI:30616"/>
    </ligand>
</feature>
<evidence type="ECO:0000256" key="13">
    <source>
        <dbReference type="ARBA" id="ARBA00023136"/>
    </source>
</evidence>
<dbReference type="GO" id="GO:0043952">
    <property type="term" value="P:protein transport by the Sec complex"/>
    <property type="evidence" value="ECO:0007669"/>
    <property type="project" value="TreeGrafter"/>
</dbReference>
<keyword evidence="11 15" id="KW-1278">Translocase</keyword>
<comment type="subunit">
    <text evidence="15">Monomer and homodimer. Part of the essential Sec protein translocation apparatus which comprises SecA, SecYEG and auxiliary proteins SecDF. Other proteins may also be involved.</text>
</comment>
<proteinExistence type="inferred from homology"/>
<evidence type="ECO:0000256" key="17">
    <source>
        <dbReference type="SAM" id="MobiDB-lite"/>
    </source>
</evidence>
<dbReference type="NCBIfam" id="NF009538">
    <property type="entry name" value="PRK12904.1"/>
    <property type="match status" value="1"/>
</dbReference>
<name>N0E325_9MICO</name>
<organism evidence="21 22">
    <name type="scientific">Phycicoccus elongatus Lp2</name>
    <dbReference type="NCBI Taxonomy" id="1193181"/>
    <lineage>
        <taxon>Bacteria</taxon>
        <taxon>Bacillati</taxon>
        <taxon>Actinomycetota</taxon>
        <taxon>Actinomycetes</taxon>
        <taxon>Micrococcales</taxon>
        <taxon>Intrasporangiaceae</taxon>
        <taxon>Phycicoccus</taxon>
    </lineage>
</organism>
<dbReference type="GO" id="GO:0005886">
    <property type="term" value="C:plasma membrane"/>
    <property type="evidence" value="ECO:0007669"/>
    <property type="project" value="UniProtKB-SubCell"/>
</dbReference>
<dbReference type="SUPFAM" id="SSF81767">
    <property type="entry name" value="Pre-protein crosslinking domain of SecA"/>
    <property type="match status" value="1"/>
</dbReference>
<dbReference type="GO" id="GO:0005829">
    <property type="term" value="C:cytosol"/>
    <property type="evidence" value="ECO:0007669"/>
    <property type="project" value="TreeGrafter"/>
</dbReference>
<dbReference type="Gene3D" id="3.10.450.50">
    <property type="match status" value="1"/>
</dbReference>
<dbReference type="Gene3D" id="3.40.50.300">
    <property type="entry name" value="P-loop containing nucleotide triphosphate hydrolases"/>
    <property type="match status" value="2"/>
</dbReference>
<dbReference type="GO" id="GO:0005524">
    <property type="term" value="F:ATP binding"/>
    <property type="evidence" value="ECO:0007669"/>
    <property type="project" value="UniProtKB-UniRule"/>
</dbReference>
<evidence type="ECO:0000256" key="14">
    <source>
        <dbReference type="ARBA" id="ARBA00034006"/>
    </source>
</evidence>
<feature type="region of interest" description="Disordered" evidence="17">
    <location>
        <begin position="905"/>
        <end position="927"/>
    </location>
</feature>
<accession>N0E325</accession>
<comment type="subcellular location">
    <subcellularLocation>
        <location evidence="15">Cell membrane</location>
        <topology evidence="15">Peripheral membrane protein</topology>
        <orientation evidence="15">Cytoplasmic side</orientation>
    </subcellularLocation>
    <subcellularLocation>
        <location evidence="15">Cytoplasm</location>
    </subcellularLocation>
    <text evidence="15">Distribution is 50-50.</text>
</comment>
<evidence type="ECO:0000256" key="16">
    <source>
        <dbReference type="RuleBase" id="RU003874"/>
    </source>
</evidence>
<dbReference type="InterPro" id="IPR044722">
    <property type="entry name" value="SecA_SF2_C"/>
</dbReference>
<evidence type="ECO:0000313" key="21">
    <source>
        <dbReference type="EMBL" id="CCH70120.1"/>
    </source>
</evidence>
<keyword evidence="5 15" id="KW-0963">Cytoplasm</keyword>
<dbReference type="Pfam" id="PF21090">
    <property type="entry name" value="P-loop_SecA"/>
    <property type="match status" value="1"/>
</dbReference>
<dbReference type="Gene3D" id="3.90.1440.10">
    <property type="entry name" value="SecA, preprotein cross-linking domain"/>
    <property type="match status" value="1"/>
</dbReference>
<dbReference type="PROSITE" id="PS51194">
    <property type="entry name" value="HELICASE_CTER"/>
    <property type="match status" value="1"/>
</dbReference>
<dbReference type="InterPro" id="IPR014001">
    <property type="entry name" value="Helicase_ATP-bd"/>
</dbReference>
<dbReference type="EC" id="7.4.2.8" evidence="15"/>
<dbReference type="GO" id="GO:0017038">
    <property type="term" value="P:protein import"/>
    <property type="evidence" value="ECO:0007669"/>
    <property type="project" value="InterPro"/>
</dbReference>
<evidence type="ECO:0000256" key="3">
    <source>
        <dbReference type="ARBA" id="ARBA00022448"/>
    </source>
</evidence>
<dbReference type="InterPro" id="IPR036670">
    <property type="entry name" value="SecA_X-link_sf"/>
</dbReference>
<dbReference type="eggNOG" id="COG0653">
    <property type="taxonomic scope" value="Bacteria"/>
</dbReference>
<dbReference type="STRING" id="1193181.BN10_520021"/>
<comment type="function">
    <text evidence="15">Part of the Sec protein translocase complex. Interacts with the SecYEG preprotein conducting channel. Has a central role in coupling the hydrolysis of ATP to the transfer of proteins into and across the cell membrane, serving as an ATP-driven molecular motor driving the stepwise translocation of polypeptide chains across the membrane.</text>
</comment>
<dbReference type="PANTHER" id="PTHR30612:SF0">
    <property type="entry name" value="CHLOROPLAST PROTEIN-TRANSPORTING ATPASE"/>
    <property type="match status" value="1"/>
</dbReference>
<dbReference type="FunFam" id="1.10.3060.10:FF:000002">
    <property type="entry name" value="Preprotein translocase subunit SecA"/>
    <property type="match status" value="1"/>
</dbReference>
<evidence type="ECO:0000256" key="10">
    <source>
        <dbReference type="ARBA" id="ARBA00022927"/>
    </source>
</evidence>
<dbReference type="InterPro" id="IPR004027">
    <property type="entry name" value="SEC_C_motif"/>
</dbReference>
<keyword evidence="6" id="KW-0479">Metal-binding</keyword>
<feature type="domain" description="Helicase ATP-binding" evidence="18">
    <location>
        <begin position="88"/>
        <end position="233"/>
    </location>
</feature>
<dbReference type="HOGENOM" id="CLU_005314_3_0_11"/>
<comment type="caution">
    <text evidence="21">The sequence shown here is derived from an EMBL/GenBank/DDBJ whole genome shotgun (WGS) entry which is preliminary data.</text>
</comment>
<keyword evidence="9 15" id="KW-0067">ATP-binding</keyword>
<keyword evidence="7 15" id="KW-0547">Nucleotide-binding</keyword>
<protein>
    <recommendedName>
        <fullName evidence="15 16">Protein translocase subunit SecA</fullName>
        <ecNumber evidence="15">7.4.2.8</ecNumber>
    </recommendedName>
</protein>
<evidence type="ECO:0000256" key="15">
    <source>
        <dbReference type="HAMAP-Rule" id="MF_01382"/>
    </source>
</evidence>
<dbReference type="SUPFAM" id="SSF81886">
    <property type="entry name" value="Helical scaffold and wing domains of SecA"/>
    <property type="match status" value="1"/>
</dbReference>
<dbReference type="AlphaFoldDB" id="N0E325"/>
<dbReference type="Pfam" id="PF07517">
    <property type="entry name" value="SecA_DEAD"/>
    <property type="match status" value="1"/>
</dbReference>
<evidence type="ECO:0000256" key="12">
    <source>
        <dbReference type="ARBA" id="ARBA00023010"/>
    </source>
</evidence>
<keyword evidence="22" id="KW-1185">Reference proteome</keyword>
<dbReference type="InterPro" id="IPR011130">
    <property type="entry name" value="SecA_preprotein_X-link_dom"/>
</dbReference>
<evidence type="ECO:0000256" key="1">
    <source>
        <dbReference type="ARBA" id="ARBA00001947"/>
    </source>
</evidence>
<dbReference type="SUPFAM" id="SSF52540">
    <property type="entry name" value="P-loop containing nucleoside triphosphate hydrolases"/>
    <property type="match status" value="2"/>
</dbReference>
<reference evidence="21 22" key="1">
    <citation type="journal article" date="2013" name="ISME J.">
        <title>A metabolic model for members of the genus Tetrasphaera involved in enhanced biological phosphorus removal.</title>
        <authorList>
            <person name="Kristiansen R."/>
            <person name="Nguyen H.T.T."/>
            <person name="Saunders A.M."/>
            <person name="Nielsen J.L."/>
            <person name="Wimmer R."/>
            <person name="Le V.Q."/>
            <person name="McIlroy S.J."/>
            <person name="Petrovski S."/>
            <person name="Seviour R.J."/>
            <person name="Calteau A."/>
            <person name="Nielsen K.L."/>
            <person name="Nielsen P.H."/>
        </authorList>
    </citation>
    <scope>NUCLEOTIDE SEQUENCE [LARGE SCALE GENOMIC DNA]</scope>
    <source>
        <strain evidence="21 22">Lp2</strain>
    </source>
</reference>
<evidence type="ECO:0000256" key="6">
    <source>
        <dbReference type="ARBA" id="ARBA00022723"/>
    </source>
</evidence>
<dbReference type="GO" id="GO:0065002">
    <property type="term" value="P:intracellular protein transmembrane transport"/>
    <property type="evidence" value="ECO:0007669"/>
    <property type="project" value="UniProtKB-UniRule"/>
</dbReference>
<evidence type="ECO:0000259" key="19">
    <source>
        <dbReference type="PROSITE" id="PS51194"/>
    </source>
</evidence>
<evidence type="ECO:0000256" key="9">
    <source>
        <dbReference type="ARBA" id="ARBA00022840"/>
    </source>
</evidence>
<evidence type="ECO:0000259" key="20">
    <source>
        <dbReference type="PROSITE" id="PS51196"/>
    </source>
</evidence>
<dbReference type="Gene3D" id="1.10.3060.10">
    <property type="entry name" value="Helical scaffold and wing domains of SecA"/>
    <property type="match status" value="1"/>
</dbReference>
<dbReference type="CDD" id="cd18803">
    <property type="entry name" value="SF2_C_secA"/>
    <property type="match status" value="1"/>
</dbReference>